<feature type="binding site" evidence="5">
    <location>
        <position position="84"/>
    </location>
    <ligand>
        <name>Fe cation</name>
        <dbReference type="ChEBI" id="CHEBI:24875"/>
        <label>1</label>
    </ligand>
</feature>
<evidence type="ECO:0000256" key="4">
    <source>
        <dbReference type="ARBA" id="ARBA00023004"/>
    </source>
</evidence>
<proteinExistence type="inferred from homology"/>
<sequence>MYTEEFEHALQFLSYVNMRGGSVNLFGISPPNVQNWNCPLYAFKEALKLEIAVTDKLVTANEIAERHKDLNASDFIVTGYLENQMKSVNEFEKFITVLSGIGDKTLSRFMFDKDLLDNYVLSKFNVLQNKNKDN</sequence>
<keyword evidence="6" id="KW-0560">Oxidoreductase</keyword>
<evidence type="ECO:0000256" key="2">
    <source>
        <dbReference type="ARBA" id="ARBA00022434"/>
    </source>
</evidence>
<comment type="similarity">
    <text evidence="1 6">Belongs to the ferritin family.</text>
</comment>
<dbReference type="InterPro" id="IPR009040">
    <property type="entry name" value="Ferritin-like_diiron"/>
</dbReference>
<comment type="caution">
    <text evidence="8">The sequence shown here is derived from an EMBL/GenBank/DDBJ whole genome shotgun (WGS) entry which is preliminary data.</text>
</comment>
<evidence type="ECO:0000256" key="6">
    <source>
        <dbReference type="RuleBase" id="RU361145"/>
    </source>
</evidence>
<name>A0A8J2HN65_COTCN</name>
<dbReference type="SUPFAM" id="SSF47240">
    <property type="entry name" value="Ferritin-like"/>
    <property type="match status" value="1"/>
</dbReference>
<evidence type="ECO:0000313" key="8">
    <source>
        <dbReference type="EMBL" id="CAG5101996.1"/>
    </source>
</evidence>
<feature type="binding site" evidence="5">
    <location>
        <position position="50"/>
    </location>
    <ligand>
        <name>Fe cation</name>
        <dbReference type="ChEBI" id="CHEBI:24875"/>
        <label>1</label>
    </ligand>
</feature>
<dbReference type="EC" id="1.16.3.1" evidence="6"/>
<reference evidence="8" key="1">
    <citation type="submission" date="2021-04" db="EMBL/GenBank/DDBJ databases">
        <authorList>
            <person name="Chebbi M.A.C M."/>
        </authorList>
    </citation>
    <scope>NUCLEOTIDE SEQUENCE</scope>
</reference>
<feature type="binding site" evidence="5">
    <location>
        <position position="5"/>
    </location>
    <ligand>
        <name>Fe cation</name>
        <dbReference type="ChEBI" id="CHEBI:24875"/>
        <label>1</label>
    </ligand>
</feature>
<protein>
    <recommendedName>
        <fullName evidence="6">Ferritin</fullName>
        <ecNumber evidence="6">1.16.3.1</ecNumber>
    </recommendedName>
</protein>
<dbReference type="GO" id="GO:0006826">
    <property type="term" value="P:iron ion transport"/>
    <property type="evidence" value="ECO:0007669"/>
    <property type="project" value="InterPro"/>
</dbReference>
<dbReference type="GO" id="GO:0008198">
    <property type="term" value="F:ferrous iron binding"/>
    <property type="evidence" value="ECO:0007669"/>
    <property type="project" value="TreeGrafter"/>
</dbReference>
<organism evidence="8 9">
    <name type="scientific">Cotesia congregata</name>
    <name type="common">Parasitoid wasp</name>
    <name type="synonym">Apanteles congregatus</name>
    <dbReference type="NCBI Taxonomy" id="51543"/>
    <lineage>
        <taxon>Eukaryota</taxon>
        <taxon>Metazoa</taxon>
        <taxon>Ecdysozoa</taxon>
        <taxon>Arthropoda</taxon>
        <taxon>Hexapoda</taxon>
        <taxon>Insecta</taxon>
        <taxon>Pterygota</taxon>
        <taxon>Neoptera</taxon>
        <taxon>Endopterygota</taxon>
        <taxon>Hymenoptera</taxon>
        <taxon>Apocrita</taxon>
        <taxon>Ichneumonoidea</taxon>
        <taxon>Braconidae</taxon>
        <taxon>Microgastrinae</taxon>
        <taxon>Cotesia</taxon>
    </lineage>
</organism>
<feature type="binding site" evidence="5">
    <location>
        <position position="8"/>
    </location>
    <ligand>
        <name>Fe cation</name>
        <dbReference type="ChEBI" id="CHEBI:24875"/>
        <label>1</label>
    </ligand>
</feature>
<keyword evidence="9" id="KW-1185">Reference proteome</keyword>
<accession>A0A8J2HN65</accession>
<evidence type="ECO:0000256" key="5">
    <source>
        <dbReference type="PIRSR" id="PIRSR601519-1"/>
    </source>
</evidence>
<evidence type="ECO:0000259" key="7">
    <source>
        <dbReference type="PROSITE" id="PS50905"/>
    </source>
</evidence>
<dbReference type="InterPro" id="IPR001519">
    <property type="entry name" value="Ferritin"/>
</dbReference>
<dbReference type="GO" id="GO:0006879">
    <property type="term" value="P:intracellular iron ion homeostasis"/>
    <property type="evidence" value="ECO:0007669"/>
    <property type="project" value="UniProtKB-KW"/>
</dbReference>
<dbReference type="InterPro" id="IPR012347">
    <property type="entry name" value="Ferritin-like"/>
</dbReference>
<dbReference type="GO" id="GO:0004322">
    <property type="term" value="F:ferroxidase activity"/>
    <property type="evidence" value="ECO:0007669"/>
    <property type="project" value="UniProtKB-EC"/>
</dbReference>
<dbReference type="OrthoDB" id="186462at2759"/>
<keyword evidence="4 5" id="KW-0408">Iron</keyword>
<evidence type="ECO:0000256" key="1">
    <source>
        <dbReference type="ARBA" id="ARBA00007513"/>
    </source>
</evidence>
<keyword evidence="2 6" id="KW-0409">Iron storage</keyword>
<dbReference type="InterPro" id="IPR009078">
    <property type="entry name" value="Ferritin-like_SF"/>
</dbReference>
<dbReference type="EMBL" id="CAJNRD030001123">
    <property type="protein sequence ID" value="CAG5101996.1"/>
    <property type="molecule type" value="Genomic_DNA"/>
</dbReference>
<dbReference type="PROSITE" id="PS50905">
    <property type="entry name" value="FERRITIN_LIKE"/>
    <property type="match status" value="1"/>
</dbReference>
<evidence type="ECO:0000256" key="3">
    <source>
        <dbReference type="ARBA" id="ARBA00022723"/>
    </source>
</evidence>
<dbReference type="Gene3D" id="1.20.1260.10">
    <property type="match status" value="1"/>
</dbReference>
<comment type="function">
    <text evidence="6">Stores iron in a soluble, non-toxic, readily available form. Important for iron homeostasis. Iron is taken up in the ferrous form and deposited as ferric hydroxides after oxidation.</text>
</comment>
<dbReference type="PANTHER" id="PTHR11431">
    <property type="entry name" value="FERRITIN"/>
    <property type="match status" value="1"/>
</dbReference>
<gene>
    <name evidence="8" type="ORF">HICCMSTLAB_LOCUS10794</name>
</gene>
<keyword evidence="3 5" id="KW-0479">Metal-binding</keyword>
<evidence type="ECO:0000313" key="9">
    <source>
        <dbReference type="Proteomes" id="UP000786811"/>
    </source>
</evidence>
<dbReference type="Proteomes" id="UP000786811">
    <property type="component" value="Unassembled WGS sequence"/>
</dbReference>
<dbReference type="GO" id="GO:0005737">
    <property type="term" value="C:cytoplasm"/>
    <property type="evidence" value="ECO:0007669"/>
    <property type="project" value="TreeGrafter"/>
</dbReference>
<dbReference type="PANTHER" id="PTHR11431:SF75">
    <property type="entry name" value="FERRITIN"/>
    <property type="match status" value="1"/>
</dbReference>
<dbReference type="AlphaFoldDB" id="A0A8J2HN65"/>
<dbReference type="Pfam" id="PF00210">
    <property type="entry name" value="Ferritin"/>
    <property type="match status" value="1"/>
</dbReference>
<dbReference type="GO" id="GO:0008199">
    <property type="term" value="F:ferric iron binding"/>
    <property type="evidence" value="ECO:0007669"/>
    <property type="project" value="InterPro"/>
</dbReference>
<dbReference type="InterPro" id="IPR008331">
    <property type="entry name" value="Ferritin_DPS_dom"/>
</dbReference>
<comment type="catalytic activity">
    <reaction evidence="6">
        <text>4 Fe(2+) + O2 + 4 H(+) = 4 Fe(3+) + 2 H2O</text>
        <dbReference type="Rhea" id="RHEA:11148"/>
        <dbReference type="ChEBI" id="CHEBI:15377"/>
        <dbReference type="ChEBI" id="CHEBI:15378"/>
        <dbReference type="ChEBI" id="CHEBI:15379"/>
        <dbReference type="ChEBI" id="CHEBI:29033"/>
        <dbReference type="ChEBI" id="CHEBI:29034"/>
        <dbReference type="EC" id="1.16.3.1"/>
    </reaction>
</comment>
<feature type="domain" description="Ferritin-like diiron" evidence="7">
    <location>
        <begin position="1"/>
        <end position="102"/>
    </location>
</feature>